<evidence type="ECO:0000256" key="1">
    <source>
        <dbReference type="SAM" id="MobiDB-lite"/>
    </source>
</evidence>
<dbReference type="Proteomes" id="UP001470230">
    <property type="component" value="Unassembled WGS sequence"/>
</dbReference>
<proteinExistence type="predicted"/>
<accession>A0ABR2L9H7</accession>
<protein>
    <submittedName>
        <fullName evidence="2">Uncharacterized protein</fullName>
    </submittedName>
</protein>
<sequence>MDDDEISGNSQTNLTPSLHLASPLETLQNSEDDQMIESVDFHFGHISDPSMLLYNCLKKNMSETELKCSVFHKAQQNPSLPYIFTNSDNK</sequence>
<dbReference type="EMBL" id="JAPFFF010000001">
    <property type="protein sequence ID" value="KAK8899671.1"/>
    <property type="molecule type" value="Genomic_DNA"/>
</dbReference>
<gene>
    <name evidence="2" type="ORF">M9Y10_001993</name>
</gene>
<keyword evidence="3" id="KW-1185">Reference proteome</keyword>
<comment type="caution">
    <text evidence="2">The sequence shown here is derived from an EMBL/GenBank/DDBJ whole genome shotgun (WGS) entry which is preliminary data.</text>
</comment>
<reference evidence="2 3" key="1">
    <citation type="submission" date="2024-04" db="EMBL/GenBank/DDBJ databases">
        <title>Tritrichomonas musculus Genome.</title>
        <authorList>
            <person name="Alves-Ferreira E."/>
            <person name="Grigg M."/>
            <person name="Lorenzi H."/>
            <person name="Galac M."/>
        </authorList>
    </citation>
    <scope>NUCLEOTIDE SEQUENCE [LARGE SCALE GENOMIC DNA]</scope>
    <source>
        <strain evidence="2 3">EAF2021</strain>
    </source>
</reference>
<name>A0ABR2L9H7_9EUKA</name>
<evidence type="ECO:0000313" key="3">
    <source>
        <dbReference type="Proteomes" id="UP001470230"/>
    </source>
</evidence>
<feature type="region of interest" description="Disordered" evidence="1">
    <location>
        <begin position="1"/>
        <end position="20"/>
    </location>
</feature>
<evidence type="ECO:0000313" key="2">
    <source>
        <dbReference type="EMBL" id="KAK8899671.1"/>
    </source>
</evidence>
<organism evidence="2 3">
    <name type="scientific">Tritrichomonas musculus</name>
    <dbReference type="NCBI Taxonomy" id="1915356"/>
    <lineage>
        <taxon>Eukaryota</taxon>
        <taxon>Metamonada</taxon>
        <taxon>Parabasalia</taxon>
        <taxon>Tritrichomonadida</taxon>
        <taxon>Tritrichomonadidae</taxon>
        <taxon>Tritrichomonas</taxon>
    </lineage>
</organism>
<feature type="compositionally biased region" description="Polar residues" evidence="1">
    <location>
        <begin position="7"/>
        <end position="16"/>
    </location>
</feature>